<dbReference type="OrthoDB" id="443402at2759"/>
<keyword evidence="7 11" id="KW-0156">Chromatin regulator</keyword>
<dbReference type="GO" id="GO:0006281">
    <property type="term" value="P:DNA repair"/>
    <property type="evidence" value="ECO:0007669"/>
    <property type="project" value="TreeGrafter"/>
</dbReference>
<evidence type="ECO:0000256" key="1">
    <source>
        <dbReference type="ARBA" id="ARBA00004123"/>
    </source>
</evidence>
<feature type="region of interest" description="Disordered" evidence="12">
    <location>
        <begin position="1"/>
        <end position="36"/>
    </location>
</feature>
<dbReference type="InterPro" id="IPR030445">
    <property type="entry name" value="H3-K79_meTrfase"/>
</dbReference>
<evidence type="ECO:0000256" key="5">
    <source>
        <dbReference type="ARBA" id="ARBA00022679"/>
    </source>
</evidence>
<dbReference type="GO" id="GO:0140956">
    <property type="term" value="F:histone H3K79 trimethyltransferase activity"/>
    <property type="evidence" value="ECO:0007669"/>
    <property type="project" value="UniProtKB-EC"/>
</dbReference>
<keyword evidence="5 11" id="KW-0808">Transferase</keyword>
<evidence type="ECO:0000259" key="13">
    <source>
        <dbReference type="PROSITE" id="PS51569"/>
    </source>
</evidence>
<dbReference type="AlphaFoldDB" id="A0A9W7YFE7"/>
<evidence type="ECO:0000313" key="15">
    <source>
        <dbReference type="Proteomes" id="UP001143981"/>
    </source>
</evidence>
<dbReference type="GO" id="GO:0000077">
    <property type="term" value="P:DNA damage checkpoint signaling"/>
    <property type="evidence" value="ECO:0007669"/>
    <property type="project" value="TreeGrafter"/>
</dbReference>
<comment type="caution">
    <text evidence="14">The sequence shown here is derived from an EMBL/GenBank/DDBJ whole genome shotgun (WGS) entry which is preliminary data.</text>
</comment>
<sequence>MSPRDSVIVNANRERVGSLPPSPRPRAAAKRAPRGSLSVRAEGQLAVVAGAEPEIGRCFSVPAHMGSRPEEPLSAAGSPAAARDLGSSGGPAAIVSSADAVRQSEAPYDEHFTWEDGGDCPVAIELHLPAAAASETFSLLASRSHEREADPHGEYSPISDLMATVRAIAEHLTDSPSFRFAVCGDRENGVMRRLERARNRRNGGDFVQAVREFNRLLDRERDAGHIGPSFGRRGAPPELAIHIIEQIYNRIVAPTVGMLRQYKAFSNNVYGEVLPTLISEFIERTGIARESMFIDLGCGIGNVVLQVAAQTGCHACGIEIMEVPARLAGRQAREFESRMQLYGLGRTSVQMWHGDFCESADVQRHLPRADVVLVNNYAFDSKLNQNLLQLFLDLKEGTRIISLKPFVTPDHKISARNIYSPESILTVRRYQYWSQSVSWTDSGGEYYVQTVDRSRMKEFLAKRGMT</sequence>
<evidence type="ECO:0000256" key="10">
    <source>
        <dbReference type="ARBA" id="ARBA00047770"/>
    </source>
</evidence>
<comment type="miscellaneous">
    <text evidence="11">In contrast to other lysine histone methyltransferases, it does not contain a SET domain, suggesting the existence of another mechanism for methylation of lysine residues of histones.</text>
</comment>
<dbReference type="GO" id="GO:0032259">
    <property type="term" value="P:methylation"/>
    <property type="evidence" value="ECO:0007669"/>
    <property type="project" value="UniProtKB-KW"/>
</dbReference>
<dbReference type="PROSITE" id="PS51569">
    <property type="entry name" value="DOT1"/>
    <property type="match status" value="1"/>
</dbReference>
<comment type="function">
    <text evidence="11">Histone methyltransferase that specifically trimethylates histone H3 to form H3K79me3. This methylation is required for telomere silencing and for the pachytene checkpoint during the meiotic cell cycle by allowing the recruitment of RAD9 to double strand breaks. Nucleosomes are preferred as substrate compared to free histone.</text>
</comment>
<evidence type="ECO:0000256" key="12">
    <source>
        <dbReference type="SAM" id="MobiDB-lite"/>
    </source>
</evidence>
<dbReference type="PANTHER" id="PTHR21451:SF0">
    <property type="entry name" value="HISTONE-LYSINE N-METHYLTRANSFERASE, H3 LYSINE-79 SPECIFIC"/>
    <property type="match status" value="1"/>
</dbReference>
<reference evidence="14" key="1">
    <citation type="submission" date="2022-07" db="EMBL/GenBank/DDBJ databases">
        <title>Phylogenomic reconstructions and comparative analyses of Kickxellomycotina fungi.</title>
        <authorList>
            <person name="Reynolds N.K."/>
            <person name="Stajich J.E."/>
            <person name="Barry K."/>
            <person name="Grigoriev I.V."/>
            <person name="Crous P."/>
            <person name="Smith M.E."/>
        </authorList>
    </citation>
    <scope>NUCLEOTIDE SEQUENCE</scope>
    <source>
        <strain evidence="14">BCRC 34381</strain>
    </source>
</reference>
<keyword evidence="8 11" id="KW-0539">Nucleus</keyword>
<dbReference type="InterPro" id="IPR025789">
    <property type="entry name" value="DOT1_dom"/>
</dbReference>
<dbReference type="GO" id="GO:0005634">
    <property type="term" value="C:nucleus"/>
    <property type="evidence" value="ECO:0007669"/>
    <property type="project" value="UniProtKB-SubCell"/>
</dbReference>
<dbReference type="Gene3D" id="1.10.260.170">
    <property type="match status" value="1"/>
</dbReference>
<keyword evidence="6 11" id="KW-0949">S-adenosyl-L-methionine</keyword>
<protein>
    <recommendedName>
        <fullName evidence="3 11">Histone-lysine N-methyltransferase, H3 lysine-79 specific</fullName>
        <ecNumber evidence="2 11">2.1.1.360</ecNumber>
    </recommendedName>
    <alternativeName>
        <fullName evidence="9 11">Histone H3-K79 methyltransferase</fullName>
    </alternativeName>
</protein>
<evidence type="ECO:0000256" key="11">
    <source>
        <dbReference type="RuleBase" id="RU271113"/>
    </source>
</evidence>
<dbReference type="Proteomes" id="UP001143981">
    <property type="component" value="Unassembled WGS sequence"/>
</dbReference>
<evidence type="ECO:0000256" key="9">
    <source>
        <dbReference type="ARBA" id="ARBA00029821"/>
    </source>
</evidence>
<dbReference type="EMBL" id="JANBOI010000242">
    <property type="protein sequence ID" value="KAJ1732265.1"/>
    <property type="molecule type" value="Genomic_DNA"/>
</dbReference>
<evidence type="ECO:0000256" key="3">
    <source>
        <dbReference type="ARBA" id="ARBA00020987"/>
    </source>
</evidence>
<feature type="domain" description="DOT1" evidence="13">
    <location>
        <begin position="144"/>
        <end position="464"/>
    </location>
</feature>
<evidence type="ECO:0000256" key="6">
    <source>
        <dbReference type="ARBA" id="ARBA00022691"/>
    </source>
</evidence>
<keyword evidence="15" id="KW-1185">Reference proteome</keyword>
<keyword evidence="4 11" id="KW-0489">Methyltransferase</keyword>
<evidence type="ECO:0000256" key="4">
    <source>
        <dbReference type="ARBA" id="ARBA00022603"/>
    </source>
</evidence>
<evidence type="ECO:0000256" key="7">
    <source>
        <dbReference type="ARBA" id="ARBA00022853"/>
    </source>
</evidence>
<evidence type="ECO:0000256" key="2">
    <source>
        <dbReference type="ARBA" id="ARBA00012190"/>
    </source>
</evidence>
<organism evidence="14 15">
    <name type="scientific">Coemansia biformis</name>
    <dbReference type="NCBI Taxonomy" id="1286918"/>
    <lineage>
        <taxon>Eukaryota</taxon>
        <taxon>Fungi</taxon>
        <taxon>Fungi incertae sedis</taxon>
        <taxon>Zoopagomycota</taxon>
        <taxon>Kickxellomycotina</taxon>
        <taxon>Kickxellomycetes</taxon>
        <taxon>Kickxellales</taxon>
        <taxon>Kickxellaceae</taxon>
        <taxon>Coemansia</taxon>
    </lineage>
</organism>
<dbReference type="Gene3D" id="3.40.50.150">
    <property type="entry name" value="Vaccinia Virus protein VP39"/>
    <property type="match status" value="1"/>
</dbReference>
<accession>A0A9W7YFE7</accession>
<feature type="region of interest" description="Disordered" evidence="12">
    <location>
        <begin position="62"/>
        <end position="98"/>
    </location>
</feature>
<evidence type="ECO:0000256" key="8">
    <source>
        <dbReference type="ARBA" id="ARBA00023242"/>
    </source>
</evidence>
<dbReference type="PANTHER" id="PTHR21451">
    <property type="entry name" value="HISTONE H3 METHYLTRANSFERASE"/>
    <property type="match status" value="1"/>
</dbReference>
<comment type="similarity">
    <text evidence="11">Belongs to the class I-like SAM-binding methyltransferase superfamily. DOT1 family.</text>
</comment>
<dbReference type="EC" id="2.1.1.360" evidence="2 11"/>
<dbReference type="SUPFAM" id="SSF53335">
    <property type="entry name" value="S-adenosyl-L-methionine-dependent methyltransferases"/>
    <property type="match status" value="1"/>
</dbReference>
<comment type="catalytic activity">
    <reaction evidence="10 11">
        <text>L-lysyl(79)-[histone H3] + 3 S-adenosyl-L-methionine = N(6),N(6),N(6)-trimethyl-L-lysyl(79)-[histone H3] + 3 S-adenosyl-L-homocysteine + 3 H(+)</text>
        <dbReference type="Rhea" id="RHEA:60328"/>
        <dbReference type="Rhea" id="RHEA-COMP:15549"/>
        <dbReference type="Rhea" id="RHEA-COMP:15552"/>
        <dbReference type="ChEBI" id="CHEBI:15378"/>
        <dbReference type="ChEBI" id="CHEBI:29969"/>
        <dbReference type="ChEBI" id="CHEBI:57856"/>
        <dbReference type="ChEBI" id="CHEBI:59789"/>
        <dbReference type="ChEBI" id="CHEBI:61961"/>
        <dbReference type="EC" id="2.1.1.360"/>
    </reaction>
</comment>
<dbReference type="InterPro" id="IPR029063">
    <property type="entry name" value="SAM-dependent_MTases_sf"/>
</dbReference>
<dbReference type="CDD" id="cd02440">
    <property type="entry name" value="AdoMet_MTases"/>
    <property type="match status" value="1"/>
</dbReference>
<comment type="subcellular location">
    <subcellularLocation>
        <location evidence="1 11">Nucleus</location>
    </subcellularLocation>
</comment>
<evidence type="ECO:0000313" key="14">
    <source>
        <dbReference type="EMBL" id="KAJ1732265.1"/>
    </source>
</evidence>
<dbReference type="FunFam" id="3.40.50.150:FF:000033">
    <property type="entry name" value="Histone-lysine N-methyltransferase, H3 lysine-79 specific"/>
    <property type="match status" value="1"/>
</dbReference>
<name>A0A9W7YFE7_9FUNG</name>
<gene>
    <name evidence="14" type="primary">DOT1</name>
    <name evidence="14" type="ORF">LPJ61_002128</name>
</gene>
<proteinExistence type="inferred from homology"/>
<dbReference type="Pfam" id="PF08123">
    <property type="entry name" value="DOT1"/>
    <property type="match status" value="1"/>
</dbReference>